<dbReference type="GO" id="GO:0008239">
    <property type="term" value="F:dipeptidyl-peptidase activity"/>
    <property type="evidence" value="ECO:0007669"/>
    <property type="project" value="InterPro"/>
</dbReference>
<dbReference type="InterPro" id="IPR029058">
    <property type="entry name" value="AB_hydrolase_fold"/>
</dbReference>
<dbReference type="Gene3D" id="2.60.120.260">
    <property type="entry name" value="Galactose-binding domain-like"/>
    <property type="match status" value="1"/>
</dbReference>
<dbReference type="Pfam" id="PF08530">
    <property type="entry name" value="PepX_C"/>
    <property type="match status" value="1"/>
</dbReference>
<feature type="domain" description="Xaa-Pro dipeptidyl-peptidase C-terminal" evidence="2">
    <location>
        <begin position="250"/>
        <end position="493"/>
    </location>
</feature>
<evidence type="ECO:0000313" key="4">
    <source>
        <dbReference type="Proteomes" id="UP000248961"/>
    </source>
</evidence>
<dbReference type="Proteomes" id="UP000248961">
    <property type="component" value="Unassembled WGS sequence"/>
</dbReference>
<dbReference type="EMBL" id="KZ824271">
    <property type="protein sequence ID" value="RAL15582.1"/>
    <property type="molecule type" value="Genomic_DNA"/>
</dbReference>
<dbReference type="OrthoDB" id="2578740at2759"/>
<dbReference type="Pfam" id="PF02129">
    <property type="entry name" value="Peptidase_S15"/>
    <property type="match status" value="1"/>
</dbReference>
<dbReference type="VEuPathDB" id="FungiDB:BO97DRAFT_468472"/>
<dbReference type="Gene3D" id="1.10.3020.20">
    <property type="match status" value="1"/>
</dbReference>
<reference evidence="3 4" key="1">
    <citation type="submission" date="2018-02" db="EMBL/GenBank/DDBJ databases">
        <title>The genomes of Aspergillus section Nigri reveals drivers in fungal speciation.</title>
        <authorList>
            <consortium name="DOE Joint Genome Institute"/>
            <person name="Vesth T.C."/>
            <person name="Nybo J."/>
            <person name="Theobald S."/>
            <person name="Brandl J."/>
            <person name="Frisvad J.C."/>
            <person name="Nielsen K.F."/>
            <person name="Lyhne E.K."/>
            <person name="Kogle M.E."/>
            <person name="Kuo A."/>
            <person name="Riley R."/>
            <person name="Clum A."/>
            <person name="Nolan M."/>
            <person name="Lipzen A."/>
            <person name="Salamov A."/>
            <person name="Henrissat B."/>
            <person name="Wiebenga A."/>
            <person name="De vries R.P."/>
            <person name="Grigoriev I.V."/>
            <person name="Mortensen U.H."/>
            <person name="Andersen M.R."/>
            <person name="Baker S.E."/>
        </authorList>
    </citation>
    <scope>NUCLEOTIDE SEQUENCE [LARGE SCALE GENOMIC DNA]</scope>
    <source>
        <strain evidence="3 4">CBS 101889</strain>
    </source>
</reference>
<dbReference type="STRING" id="1450537.A0A395I5R8"/>
<gene>
    <name evidence="3" type="ORF">BO97DRAFT_468472</name>
</gene>
<sequence>MFSAGQRAVKDQFPASATLAFPNLEWHKLASPTEHPAFTYYGFQPSKTILPTCHVRLPGLQAFLADVIYDRDYPLLTGTGPQSYDSMAPFLVGLEKSRTSGYEKFEYPDPAEWALRGYAIVNLDARGCDDSEGNISFWGQQEAEDIYDTIDWLSKRRSRDLVLRGGRAHNEKFHSMILTGFAGHGSAENMPAMIRKRPFYDDYWQSKCNHPERIKDVPPYVLASDFSMLHTRGSFQTFRAARPRMVEDLAQYFVRYLKGIENNLESTPPLRLLLLGFENSAVQTIRERPEQEYSLARQELKKFYLNQAVETLQPDQLIDASFVAHAGRALEASPPDSRAFTSGCLARDHNDMDVAVQIRKVNKNGMLLAHLNYPCPVPVTEVPNVNTVKTLGPSASCAHRTQSTHDEVCSTAEEFVYRHDRHEPVAPQTIVPLEISLWPMGMVFGPGEGIMLRVSVHDMCLPKVGSMRPAEPDDENKGKHQVYRGGFIHLSRT</sequence>
<dbReference type="InterPro" id="IPR000383">
    <property type="entry name" value="Xaa-Pro-like_dom"/>
</dbReference>
<evidence type="ECO:0000259" key="2">
    <source>
        <dbReference type="SMART" id="SM00939"/>
    </source>
</evidence>
<dbReference type="SMART" id="SM00939">
    <property type="entry name" value="PepX_C"/>
    <property type="match status" value="1"/>
</dbReference>
<dbReference type="InterPro" id="IPR013736">
    <property type="entry name" value="Xaa-Pro_dipept_C"/>
</dbReference>
<dbReference type="AlphaFoldDB" id="A0A395I5R8"/>
<dbReference type="Gene3D" id="3.40.50.1820">
    <property type="entry name" value="alpha/beta hydrolase"/>
    <property type="match status" value="2"/>
</dbReference>
<dbReference type="InterPro" id="IPR008979">
    <property type="entry name" value="Galactose-bd-like_sf"/>
</dbReference>
<dbReference type="RefSeq" id="XP_025554736.1">
    <property type="nucleotide sequence ID" value="XM_025699745.1"/>
</dbReference>
<dbReference type="SUPFAM" id="SSF49785">
    <property type="entry name" value="Galactose-binding domain-like"/>
    <property type="match status" value="1"/>
</dbReference>
<organism evidence="3 4">
    <name type="scientific">Aspergillus homomorphus (strain CBS 101889)</name>
    <dbReference type="NCBI Taxonomy" id="1450537"/>
    <lineage>
        <taxon>Eukaryota</taxon>
        <taxon>Fungi</taxon>
        <taxon>Dikarya</taxon>
        <taxon>Ascomycota</taxon>
        <taxon>Pezizomycotina</taxon>
        <taxon>Eurotiomycetes</taxon>
        <taxon>Eurotiomycetidae</taxon>
        <taxon>Eurotiales</taxon>
        <taxon>Aspergillaceae</taxon>
        <taxon>Aspergillus</taxon>
        <taxon>Aspergillus subgen. Circumdati</taxon>
    </lineage>
</organism>
<dbReference type="GeneID" id="37204034"/>
<protein>
    <submittedName>
        <fullName evidence="3">Alpha/beta-hydrolase</fullName>
    </submittedName>
</protein>
<name>A0A395I5R8_ASPHC</name>
<accession>A0A395I5R8</accession>
<evidence type="ECO:0000256" key="1">
    <source>
        <dbReference type="ARBA" id="ARBA00022801"/>
    </source>
</evidence>
<evidence type="ECO:0000313" key="3">
    <source>
        <dbReference type="EMBL" id="RAL15582.1"/>
    </source>
</evidence>
<keyword evidence="4" id="KW-1185">Reference proteome</keyword>
<proteinExistence type="predicted"/>
<dbReference type="SUPFAM" id="SSF53474">
    <property type="entry name" value="alpha/beta-Hydrolases"/>
    <property type="match status" value="1"/>
</dbReference>
<keyword evidence="1 3" id="KW-0378">Hydrolase</keyword>